<dbReference type="EMBL" id="CM034397">
    <property type="protein sequence ID" value="KAJ0177793.1"/>
    <property type="molecule type" value="Genomic_DNA"/>
</dbReference>
<evidence type="ECO:0000313" key="1">
    <source>
        <dbReference type="EMBL" id="KAJ0177793.1"/>
    </source>
</evidence>
<evidence type="ECO:0000313" key="2">
    <source>
        <dbReference type="Proteomes" id="UP000824533"/>
    </source>
</evidence>
<protein>
    <submittedName>
        <fullName evidence="1">Uncharacterized protein</fullName>
    </submittedName>
</protein>
<name>A0ACC1D2I0_9NEOP</name>
<dbReference type="Proteomes" id="UP000824533">
    <property type="component" value="Linkage Group LG11"/>
</dbReference>
<organism evidence="1 2">
    <name type="scientific">Dendrolimus kikuchii</name>
    <dbReference type="NCBI Taxonomy" id="765133"/>
    <lineage>
        <taxon>Eukaryota</taxon>
        <taxon>Metazoa</taxon>
        <taxon>Ecdysozoa</taxon>
        <taxon>Arthropoda</taxon>
        <taxon>Hexapoda</taxon>
        <taxon>Insecta</taxon>
        <taxon>Pterygota</taxon>
        <taxon>Neoptera</taxon>
        <taxon>Endopterygota</taxon>
        <taxon>Lepidoptera</taxon>
        <taxon>Glossata</taxon>
        <taxon>Ditrysia</taxon>
        <taxon>Bombycoidea</taxon>
        <taxon>Lasiocampidae</taxon>
        <taxon>Dendrolimus</taxon>
    </lineage>
</organism>
<sequence>MKSFLSNINNLPSTWFLTEWINLFLLLKYFYLDKKFPKYTDLYLTLKKDFEKRGLTCEIKFEKFVEELNLIGLTYQKIPDGRSLVMENPEVTFKRVLYLNKIKKVRAIKGKHVYYLDVRIIDDTCTFKKPEAFTNIDKMLLYTVISSRGLVATFFCNKLTLDTYNNWMTNVVLHQIEPSSVIVVNNKILASSQYNIVTGLDTKQNMLKWLNNNNIPCSSNLLKAELYELISRYPKTIQESTVERIFMAKGHVIYQLPSGIETLTPIEMMWDLIREKLQNKETFDCYTLKELILTIIRKEQSQQFSFWGLKIIDLENQIFKLDLEIQEALESYLEMSS</sequence>
<keyword evidence="2" id="KW-1185">Reference proteome</keyword>
<reference evidence="1 2" key="1">
    <citation type="journal article" date="2021" name="Front. Genet.">
        <title>Chromosome-Level Genome Assembly Reveals Significant Gene Expansion in the Toll and IMD Signaling Pathways of Dendrolimus kikuchii.</title>
        <authorList>
            <person name="Zhou J."/>
            <person name="Wu P."/>
            <person name="Xiong Z."/>
            <person name="Liu N."/>
            <person name="Zhao N."/>
            <person name="Ji M."/>
            <person name="Qiu Y."/>
            <person name="Yang B."/>
        </authorList>
    </citation>
    <scope>NUCLEOTIDE SEQUENCE [LARGE SCALE GENOMIC DNA]</scope>
    <source>
        <strain evidence="1">Ann1</strain>
    </source>
</reference>
<proteinExistence type="predicted"/>
<comment type="caution">
    <text evidence="1">The sequence shown here is derived from an EMBL/GenBank/DDBJ whole genome shotgun (WGS) entry which is preliminary data.</text>
</comment>
<gene>
    <name evidence="1" type="ORF">K1T71_006666</name>
</gene>
<accession>A0ACC1D2I0</accession>